<keyword evidence="2" id="KW-0645">Protease</keyword>
<protein>
    <submittedName>
        <fullName evidence="2">Aminopeptidase M1</fullName>
    </submittedName>
</protein>
<proteinExistence type="predicted"/>
<dbReference type="GO" id="GO:0004177">
    <property type="term" value="F:aminopeptidase activity"/>
    <property type="evidence" value="ECO:0007669"/>
    <property type="project" value="UniProtKB-KW"/>
</dbReference>
<comment type="caution">
    <text evidence="2">The sequence shown here is derived from an EMBL/GenBank/DDBJ whole genome shotgun (WGS) entry which is preliminary data.</text>
</comment>
<dbReference type="EMBL" id="QZWG01000006">
    <property type="protein sequence ID" value="RZC05934.1"/>
    <property type="molecule type" value="Genomic_DNA"/>
</dbReference>
<keyword evidence="3" id="KW-1185">Reference proteome</keyword>
<name>A0A445K527_GLYSO</name>
<dbReference type="AlphaFoldDB" id="A0A445K527"/>
<keyword evidence="2" id="KW-0378">Hydrolase</keyword>
<sequence length="111" mass="12710">MHFSFKPFSPFSNFTQESWEHLTKTYGSGLMITWFVSAVVSPFASFEKAKEVEEFFASHAMPCIARTLRQSLERANINAKWVQSVQNENELGDAVKELTQKILGYCLLQII</sequence>
<evidence type="ECO:0000259" key="1">
    <source>
        <dbReference type="Pfam" id="PF11838"/>
    </source>
</evidence>
<dbReference type="Proteomes" id="UP000289340">
    <property type="component" value="Chromosome 6"/>
</dbReference>
<dbReference type="Pfam" id="PF11838">
    <property type="entry name" value="ERAP1_C"/>
    <property type="match status" value="1"/>
</dbReference>
<keyword evidence="2" id="KW-0031">Aminopeptidase</keyword>
<evidence type="ECO:0000313" key="2">
    <source>
        <dbReference type="EMBL" id="RZC05934.1"/>
    </source>
</evidence>
<evidence type="ECO:0000313" key="3">
    <source>
        <dbReference type="Proteomes" id="UP000289340"/>
    </source>
</evidence>
<accession>A0A445K527</accession>
<dbReference type="InterPro" id="IPR024571">
    <property type="entry name" value="ERAP1-like_C_dom"/>
</dbReference>
<gene>
    <name evidence="2" type="ORF">D0Y65_013810</name>
</gene>
<dbReference type="Gene3D" id="1.25.50.20">
    <property type="match status" value="1"/>
</dbReference>
<organism evidence="2 3">
    <name type="scientific">Glycine soja</name>
    <name type="common">Wild soybean</name>
    <dbReference type="NCBI Taxonomy" id="3848"/>
    <lineage>
        <taxon>Eukaryota</taxon>
        <taxon>Viridiplantae</taxon>
        <taxon>Streptophyta</taxon>
        <taxon>Embryophyta</taxon>
        <taxon>Tracheophyta</taxon>
        <taxon>Spermatophyta</taxon>
        <taxon>Magnoliopsida</taxon>
        <taxon>eudicotyledons</taxon>
        <taxon>Gunneridae</taxon>
        <taxon>Pentapetalae</taxon>
        <taxon>rosids</taxon>
        <taxon>fabids</taxon>
        <taxon>Fabales</taxon>
        <taxon>Fabaceae</taxon>
        <taxon>Papilionoideae</taxon>
        <taxon>50 kb inversion clade</taxon>
        <taxon>NPAAA clade</taxon>
        <taxon>indigoferoid/millettioid clade</taxon>
        <taxon>Phaseoleae</taxon>
        <taxon>Glycine</taxon>
        <taxon>Glycine subgen. Soja</taxon>
    </lineage>
</organism>
<reference evidence="2 3" key="1">
    <citation type="submission" date="2018-09" db="EMBL/GenBank/DDBJ databases">
        <title>A high-quality reference genome of wild soybean provides a powerful tool to mine soybean genomes.</title>
        <authorList>
            <person name="Xie M."/>
            <person name="Chung C.Y.L."/>
            <person name="Li M.-W."/>
            <person name="Wong F.-L."/>
            <person name="Chan T.-F."/>
            <person name="Lam H.-M."/>
        </authorList>
    </citation>
    <scope>NUCLEOTIDE SEQUENCE [LARGE SCALE GENOMIC DNA]</scope>
    <source>
        <strain evidence="3">cv. W05</strain>
        <tissue evidence="2">Hypocotyl of etiolated seedlings</tissue>
    </source>
</reference>
<feature type="domain" description="ERAP1-like C-terminal" evidence="1">
    <location>
        <begin position="12"/>
        <end position="75"/>
    </location>
</feature>